<protein>
    <submittedName>
        <fullName evidence="2">Sigma-54-dependent Fis family transcriptional regulator</fullName>
    </submittedName>
</protein>
<dbReference type="GeneID" id="58726186"/>
<evidence type="ECO:0000313" key="2">
    <source>
        <dbReference type="EMBL" id="MBC1303973.1"/>
    </source>
</evidence>
<name>A0ABR6SC45_ANAVA</name>
<keyword evidence="3" id="KW-1185">Reference proteome</keyword>
<reference evidence="2 3" key="1">
    <citation type="submission" date="2019-11" db="EMBL/GenBank/DDBJ databases">
        <title>Comparison of genomes from free-living endosymbiotic cyanobacteria isolated from Azolla.</title>
        <authorList>
            <person name="Thiel T."/>
            <person name="Pratte B."/>
        </authorList>
    </citation>
    <scope>NUCLEOTIDE SEQUENCE [LARGE SCALE GENOMIC DNA]</scope>
    <source>
        <strain evidence="2 3">N2B</strain>
    </source>
</reference>
<dbReference type="InterPro" id="IPR029016">
    <property type="entry name" value="GAF-like_dom_sf"/>
</dbReference>
<dbReference type="Gene3D" id="3.30.450.40">
    <property type="match status" value="1"/>
</dbReference>
<sequence>MFILENDPLEAGRVYKSTGALPKNILRSTVYRAWERSHLQGANPHSLQAEKLSSLETERLVEQQSYLLNVVRPYFQILSQAAGKEPHAVMLGDRQAILLGLTGDEQTINSESFPAAGSLLSESVAGANGIGTPLAEEDYVEIIASEHFIEGFHPFTCQGIPLRNEKQEIVGVLSISSQRQDAGQRLKEILLCASRAVEAEFLIANLKKDIHHVLTSNPEEYQPLEELRQDIIQAHHAARLKLEVSSRMVAVNRLDYAKHLLQQAEKSIRIFQRHAAIWRSLASSDVGSVETISLTDTIQDFVELLSTEANIRKIEVVTNWQEPIIVITEPATLLRRLLRYFLQSFEKAGKGGTLEVAAQRAANSQVVLVSFLPIATLNTYPLEPTPLIFSIPIKN</sequence>
<accession>A0ABR6SC45</accession>
<dbReference type="Proteomes" id="UP000570851">
    <property type="component" value="Unassembled WGS sequence"/>
</dbReference>
<evidence type="ECO:0000313" key="3">
    <source>
        <dbReference type="Proteomes" id="UP000570851"/>
    </source>
</evidence>
<dbReference type="InterPro" id="IPR003018">
    <property type="entry name" value="GAF"/>
</dbReference>
<gene>
    <name evidence="2" type="ORF">GNE12_18855</name>
</gene>
<dbReference type="Pfam" id="PF01590">
    <property type="entry name" value="GAF"/>
    <property type="match status" value="1"/>
</dbReference>
<feature type="domain" description="GAF" evidence="1">
    <location>
        <begin position="93"/>
        <end position="185"/>
    </location>
</feature>
<comment type="caution">
    <text evidence="2">The sequence shown here is derived from an EMBL/GenBank/DDBJ whole genome shotgun (WGS) entry which is preliminary data.</text>
</comment>
<evidence type="ECO:0000259" key="1">
    <source>
        <dbReference type="Pfam" id="PF01590"/>
    </source>
</evidence>
<dbReference type="RefSeq" id="WP_011320124.1">
    <property type="nucleotide sequence ID" value="NZ_JACKZP010000083.1"/>
</dbReference>
<proteinExistence type="predicted"/>
<organism evidence="2 3">
    <name type="scientific">Trichormus variabilis N2B</name>
    <dbReference type="NCBI Taxonomy" id="2681315"/>
    <lineage>
        <taxon>Bacteria</taxon>
        <taxon>Bacillati</taxon>
        <taxon>Cyanobacteriota</taxon>
        <taxon>Cyanophyceae</taxon>
        <taxon>Nostocales</taxon>
        <taxon>Nostocaceae</taxon>
        <taxon>Trichormus</taxon>
    </lineage>
</organism>
<dbReference type="EMBL" id="JACKZP010000083">
    <property type="protein sequence ID" value="MBC1303973.1"/>
    <property type="molecule type" value="Genomic_DNA"/>
</dbReference>